<dbReference type="PANTHER" id="PTHR31679:SF2">
    <property type="entry name" value="PEROXISOMAL MEMBRANE PROTEIN PEX30-RELATED"/>
    <property type="match status" value="1"/>
</dbReference>
<evidence type="ECO:0000313" key="7">
    <source>
        <dbReference type="Proteomes" id="UP000030755"/>
    </source>
</evidence>
<protein>
    <recommendedName>
        <fullName evidence="5">Peroxin/Ferlin domain-containing protein</fullName>
    </recommendedName>
</protein>
<keyword evidence="2" id="KW-0812">Transmembrane</keyword>
<proteinExistence type="predicted"/>
<dbReference type="GO" id="GO:0005778">
    <property type="term" value="C:peroxisomal membrane"/>
    <property type="evidence" value="ECO:0007669"/>
    <property type="project" value="TreeGrafter"/>
</dbReference>
<reference evidence="6 7" key="1">
    <citation type="journal article" date="2013" name="Curr. Biol.">
        <title>Shared signatures of parasitism and phylogenomics unite Cryptomycota and microsporidia.</title>
        <authorList>
            <person name="James T.Y."/>
            <person name="Pelin A."/>
            <person name="Bonen L."/>
            <person name="Ahrendt S."/>
            <person name="Sain D."/>
            <person name="Corradi N."/>
            <person name="Stajich J.E."/>
        </authorList>
    </citation>
    <scope>NUCLEOTIDE SEQUENCE [LARGE SCALE GENOMIC DNA]</scope>
    <source>
        <strain evidence="6 7">CSF55</strain>
    </source>
</reference>
<dbReference type="PANTHER" id="PTHR31679">
    <property type="entry name" value="PEROXISOMAL MEMBRANE PROTEIN PEX30-RELATED"/>
    <property type="match status" value="1"/>
</dbReference>
<comment type="subcellular location">
    <subcellularLocation>
        <location evidence="1">Endomembrane system</location>
        <topology evidence="1">Multi-pass membrane protein</topology>
    </subcellularLocation>
</comment>
<dbReference type="InterPro" id="IPR006614">
    <property type="entry name" value="Peroxin/Ferlin"/>
</dbReference>
<organism evidence="6 7">
    <name type="scientific">Rozella allomycis (strain CSF55)</name>
    <dbReference type="NCBI Taxonomy" id="988480"/>
    <lineage>
        <taxon>Eukaryota</taxon>
        <taxon>Fungi</taxon>
        <taxon>Fungi incertae sedis</taxon>
        <taxon>Cryptomycota</taxon>
        <taxon>Cryptomycota incertae sedis</taxon>
        <taxon>Rozella</taxon>
    </lineage>
</organism>
<name>A0A075AXN3_ROZAC</name>
<dbReference type="HOGENOM" id="CLU_1678925_0_0_1"/>
<evidence type="ECO:0000256" key="3">
    <source>
        <dbReference type="ARBA" id="ARBA00022989"/>
    </source>
</evidence>
<evidence type="ECO:0000313" key="6">
    <source>
        <dbReference type="EMBL" id="EPZ35007.1"/>
    </source>
</evidence>
<evidence type="ECO:0000256" key="1">
    <source>
        <dbReference type="ARBA" id="ARBA00004127"/>
    </source>
</evidence>
<evidence type="ECO:0000256" key="4">
    <source>
        <dbReference type="ARBA" id="ARBA00023136"/>
    </source>
</evidence>
<dbReference type="GO" id="GO:0007031">
    <property type="term" value="P:peroxisome organization"/>
    <property type="evidence" value="ECO:0007669"/>
    <property type="project" value="UniProtKB-ARBA"/>
</dbReference>
<dbReference type="EMBL" id="KE560897">
    <property type="protein sequence ID" value="EPZ35007.1"/>
    <property type="molecule type" value="Genomic_DNA"/>
</dbReference>
<dbReference type="STRING" id="988480.A0A075AXN3"/>
<dbReference type="InterPro" id="IPR052646">
    <property type="entry name" value="Peroxisomal_PEX28-32"/>
</dbReference>
<keyword evidence="3" id="KW-1133">Transmembrane helix</keyword>
<dbReference type="GO" id="GO:0012505">
    <property type="term" value="C:endomembrane system"/>
    <property type="evidence" value="ECO:0007669"/>
    <property type="project" value="UniProtKB-SubCell"/>
</dbReference>
<keyword evidence="7" id="KW-1185">Reference proteome</keyword>
<sequence>MSLFGRIQGKILKCILRRELTSPSIIEELSGCTLKYDPKGTIFERTVSTYENQRWWIGLNWQPHLFTTERGLWSDQSGSIYLPKEAFILPRGWRWVENCWERVVGPDWEYGDTDWRMTNVVRRRKWKRKMVLDLNQTNYPDLMLLVEKMTQNKVKFI</sequence>
<dbReference type="SMART" id="SM00693">
    <property type="entry name" value="DysFN"/>
    <property type="match status" value="1"/>
</dbReference>
<gene>
    <name evidence="6" type="ORF">O9G_003193</name>
</gene>
<dbReference type="AlphaFoldDB" id="A0A075AXN3"/>
<accession>A0A075AXN3</accession>
<feature type="domain" description="Peroxin/Ferlin" evidence="5">
    <location>
        <begin position="42"/>
        <end position="103"/>
    </location>
</feature>
<dbReference type="Proteomes" id="UP000030755">
    <property type="component" value="Unassembled WGS sequence"/>
</dbReference>
<evidence type="ECO:0000259" key="5">
    <source>
        <dbReference type="SMART" id="SM00693"/>
    </source>
</evidence>
<evidence type="ECO:0000256" key="2">
    <source>
        <dbReference type="ARBA" id="ARBA00022692"/>
    </source>
</evidence>
<dbReference type="Pfam" id="PF06398">
    <property type="entry name" value="Pex24p"/>
    <property type="match status" value="1"/>
</dbReference>
<keyword evidence="4" id="KW-0472">Membrane</keyword>
<dbReference type="OrthoDB" id="74314at2759"/>
<dbReference type="InterPro" id="IPR010482">
    <property type="entry name" value="TECPR1-like_DysF"/>
</dbReference>